<organism evidence="4 5">
    <name type="scientific">Morganella psychrotolerans</name>
    <dbReference type="NCBI Taxonomy" id="368603"/>
    <lineage>
        <taxon>Bacteria</taxon>
        <taxon>Pseudomonadati</taxon>
        <taxon>Pseudomonadota</taxon>
        <taxon>Gammaproteobacteria</taxon>
        <taxon>Enterobacterales</taxon>
        <taxon>Morganellaceae</taxon>
        <taxon>Morganella</taxon>
    </lineage>
</organism>
<sequence>MNKFIFPAVICAASLISLPSHAESMLGNSPYLSTAVISSAGSLVSSVVISGIILSPILIPATLVATSVDKSTKEKEVTTITGKTTKNEDVTLLVATEKLEKIPVKPGDKLTIEPAEKGAGAYLKKDGKVISHMVTQDDRELTHQEKMP</sequence>
<dbReference type="NCBIfam" id="NF033820">
    <property type="entry name" value="STM0539_fam"/>
    <property type="match status" value="1"/>
</dbReference>
<dbReference type="InterPro" id="IPR049791">
    <property type="entry name" value="STM0539-like"/>
</dbReference>
<dbReference type="InterPro" id="IPR056667">
    <property type="entry name" value="DUF7765"/>
</dbReference>
<accession>A0A1B8HUN0</accession>
<name>A0A1B8HUN0_9GAMM</name>
<feature type="signal peptide" evidence="2">
    <location>
        <begin position="1"/>
        <end position="22"/>
    </location>
</feature>
<keyword evidence="1" id="KW-1133">Transmembrane helix</keyword>
<keyword evidence="5" id="KW-1185">Reference proteome</keyword>
<gene>
    <name evidence="4" type="ORF">AYY18_02310</name>
</gene>
<dbReference type="Pfam" id="PF24958">
    <property type="entry name" value="DUF7765"/>
    <property type="match status" value="1"/>
</dbReference>
<dbReference type="Proteomes" id="UP000092377">
    <property type="component" value="Unassembled WGS sequence"/>
</dbReference>
<dbReference type="OrthoDB" id="6461603at2"/>
<comment type="caution">
    <text evidence="4">The sequence shown here is derived from an EMBL/GenBank/DDBJ whole genome shotgun (WGS) entry which is preliminary data.</text>
</comment>
<reference evidence="5" key="1">
    <citation type="submission" date="2016-06" db="EMBL/GenBank/DDBJ databases">
        <authorList>
            <person name="Butler K."/>
        </authorList>
    </citation>
    <scope>NUCLEOTIDE SEQUENCE [LARGE SCALE GENOMIC DNA]</scope>
    <source>
        <strain evidence="5">GCSL-Mp20</strain>
    </source>
</reference>
<feature type="chain" id="PRO_5008610043" description="DUF7765 domain-containing protein" evidence="2">
    <location>
        <begin position="23"/>
        <end position="148"/>
    </location>
</feature>
<evidence type="ECO:0000313" key="4">
    <source>
        <dbReference type="EMBL" id="OBU13580.1"/>
    </source>
</evidence>
<dbReference type="RefSeq" id="WP_067398620.1">
    <property type="nucleotide sequence ID" value="NZ_LZEY01000001.1"/>
</dbReference>
<dbReference type="AlphaFoldDB" id="A0A1B8HUN0"/>
<evidence type="ECO:0000259" key="3">
    <source>
        <dbReference type="Pfam" id="PF24958"/>
    </source>
</evidence>
<dbReference type="EMBL" id="LZEY01000001">
    <property type="protein sequence ID" value="OBU13580.1"/>
    <property type="molecule type" value="Genomic_DNA"/>
</dbReference>
<keyword evidence="1" id="KW-0472">Membrane</keyword>
<evidence type="ECO:0000256" key="2">
    <source>
        <dbReference type="SAM" id="SignalP"/>
    </source>
</evidence>
<proteinExistence type="predicted"/>
<keyword evidence="1" id="KW-0812">Transmembrane</keyword>
<evidence type="ECO:0000256" key="1">
    <source>
        <dbReference type="SAM" id="Phobius"/>
    </source>
</evidence>
<keyword evidence="2" id="KW-0732">Signal</keyword>
<evidence type="ECO:0000313" key="5">
    <source>
        <dbReference type="Proteomes" id="UP000092377"/>
    </source>
</evidence>
<protein>
    <recommendedName>
        <fullName evidence="3">DUF7765 domain-containing protein</fullName>
    </recommendedName>
</protein>
<feature type="domain" description="DUF7765" evidence="3">
    <location>
        <begin position="45"/>
        <end position="147"/>
    </location>
</feature>
<feature type="transmembrane region" description="Helical" evidence="1">
    <location>
        <begin position="46"/>
        <end position="65"/>
    </location>
</feature>